<organism evidence="1 2">
    <name type="scientific">Chelatococcus daeguensis</name>
    <dbReference type="NCBI Taxonomy" id="444444"/>
    <lineage>
        <taxon>Bacteria</taxon>
        <taxon>Pseudomonadati</taxon>
        <taxon>Pseudomonadota</taxon>
        <taxon>Alphaproteobacteria</taxon>
        <taxon>Hyphomicrobiales</taxon>
        <taxon>Chelatococcaceae</taxon>
        <taxon>Chelatococcus</taxon>
    </lineage>
</organism>
<sequence length="59" mass="6619">MRGQVCDDETLHAYPFSFHSQKVLVALWENNVHIDDRHLEEPGAMNAMQTAVDGAIRPG</sequence>
<name>A0AAC9JQK8_9HYPH</name>
<dbReference type="EMBL" id="CP018095">
    <property type="protein sequence ID" value="APF38382.1"/>
    <property type="molecule type" value="Genomic_DNA"/>
</dbReference>
<proteinExistence type="predicted"/>
<reference evidence="1 2" key="1">
    <citation type="submission" date="2016-11" db="EMBL/GenBank/DDBJ databases">
        <title>Complete genome sequence of the aerobically denitrifying bacterium Chelatococcus daeguensis TAD1.</title>
        <authorList>
            <person name="Yang Y."/>
            <person name="Huang S."/>
            <person name="Lin E."/>
        </authorList>
    </citation>
    <scope>NUCLEOTIDE SEQUENCE [LARGE SCALE GENOMIC DNA]</scope>
    <source>
        <strain evidence="1 2">TAD1</strain>
    </source>
</reference>
<gene>
    <name evidence="1" type="ORF">BOQ54_14505</name>
</gene>
<evidence type="ECO:0000313" key="2">
    <source>
        <dbReference type="Proteomes" id="UP000182703"/>
    </source>
</evidence>
<dbReference type="CDD" id="cd00570">
    <property type="entry name" value="GST_N_family"/>
    <property type="match status" value="1"/>
</dbReference>
<dbReference type="AlphaFoldDB" id="A0AAC9JQK8"/>
<dbReference type="KEGG" id="cdq:BOQ54_14505"/>
<protein>
    <submittedName>
        <fullName evidence="1">Uncharacterized protein</fullName>
    </submittedName>
</protein>
<keyword evidence="2" id="KW-1185">Reference proteome</keyword>
<evidence type="ECO:0000313" key="1">
    <source>
        <dbReference type="EMBL" id="APF38382.1"/>
    </source>
</evidence>
<dbReference type="Proteomes" id="UP000182703">
    <property type="component" value="Chromosome"/>
</dbReference>
<accession>A0AAC9JQK8</accession>